<reference evidence="3 4" key="2">
    <citation type="journal article" date="2022" name="Microorganisms">
        <title>Complete Genome Sequences of Two Flavobacterium ammonificans Strains and a Flavobacterium ammoniigenes Strain of Ammonifying Bacterioplankton Isolated from Surface River Water.</title>
        <authorList>
            <person name="Suda W."/>
            <person name="Ogata Y."/>
            <person name="Shindo C."/>
            <person name="Watanabe K."/>
        </authorList>
    </citation>
    <scope>NUCLEOTIDE SEQUENCE [LARGE SCALE GENOMIC DNA]</scope>
    <source>
        <strain evidence="3 4">GENT5</strain>
    </source>
</reference>
<organism evidence="3 4">
    <name type="scientific">Flavobacterium ammoniigenes</name>
    <dbReference type="NCBI Taxonomy" id="1751095"/>
    <lineage>
        <taxon>Bacteria</taxon>
        <taxon>Pseudomonadati</taxon>
        <taxon>Bacteroidota</taxon>
        <taxon>Flavobacteriia</taxon>
        <taxon>Flavobacteriales</taxon>
        <taxon>Flavobacteriaceae</taxon>
        <taxon>Flavobacterium</taxon>
    </lineage>
</organism>
<dbReference type="EMBL" id="AP025184">
    <property type="protein sequence ID" value="BDB54866.1"/>
    <property type="molecule type" value="Genomic_DNA"/>
</dbReference>
<keyword evidence="1" id="KW-0732">Signal</keyword>
<dbReference type="CDD" id="cd07561">
    <property type="entry name" value="Peptidase_S41_CPP_like"/>
    <property type="match status" value="1"/>
</dbReference>
<name>A0ABN6KZL9_9FLAO</name>
<feature type="signal peptide" evidence="1">
    <location>
        <begin position="1"/>
        <end position="20"/>
    </location>
</feature>
<dbReference type="InterPro" id="IPR036034">
    <property type="entry name" value="PDZ_sf"/>
</dbReference>
<dbReference type="Proteomes" id="UP001319867">
    <property type="component" value="Chromosome"/>
</dbReference>
<dbReference type="RefSeq" id="WP_229316263.1">
    <property type="nucleotide sequence ID" value="NZ_AP025184.1"/>
</dbReference>
<dbReference type="InterPro" id="IPR005151">
    <property type="entry name" value="Tail-specific_protease"/>
</dbReference>
<dbReference type="Gene3D" id="2.30.42.10">
    <property type="match status" value="1"/>
</dbReference>
<evidence type="ECO:0000313" key="3">
    <source>
        <dbReference type="EMBL" id="BDB54866.1"/>
    </source>
</evidence>
<dbReference type="InterPro" id="IPR001478">
    <property type="entry name" value="PDZ"/>
</dbReference>
<dbReference type="Pfam" id="PF18294">
    <property type="entry name" value="Pept_S41_N"/>
    <property type="match status" value="1"/>
</dbReference>
<dbReference type="SUPFAM" id="SSF52096">
    <property type="entry name" value="ClpP/crotonase"/>
    <property type="match status" value="1"/>
</dbReference>
<dbReference type="Gene3D" id="3.30.750.170">
    <property type="match status" value="1"/>
</dbReference>
<dbReference type="PANTHER" id="PTHR32060:SF30">
    <property type="entry name" value="CARBOXY-TERMINAL PROCESSING PROTEASE CTPA"/>
    <property type="match status" value="1"/>
</dbReference>
<gene>
    <name evidence="3" type="ORF">GENT5_11710</name>
</gene>
<reference evidence="3 4" key="1">
    <citation type="journal article" date="2022" name="Int. J. Syst. Evol. Microbiol.">
        <title>Flavobacterium ammonificans sp. nov. and Flavobacterium ammoniigenes sp. nov., ammonifying bacteria isolated from surface river water.</title>
        <authorList>
            <person name="Watanabe K."/>
            <person name="Kitamura T."/>
            <person name="Ogata Y."/>
            <person name="Shindo C."/>
            <person name="Suda W."/>
        </authorList>
    </citation>
    <scope>NUCLEOTIDE SEQUENCE [LARGE SCALE GENOMIC DNA]</scope>
    <source>
        <strain evidence="3 4">GENT5</strain>
    </source>
</reference>
<dbReference type="PANTHER" id="PTHR32060">
    <property type="entry name" value="TAIL-SPECIFIC PROTEASE"/>
    <property type="match status" value="1"/>
</dbReference>
<keyword evidence="4" id="KW-1185">Reference proteome</keyword>
<evidence type="ECO:0000313" key="4">
    <source>
        <dbReference type="Proteomes" id="UP001319867"/>
    </source>
</evidence>
<evidence type="ECO:0000256" key="1">
    <source>
        <dbReference type="SAM" id="SignalP"/>
    </source>
</evidence>
<dbReference type="PROSITE" id="PS51257">
    <property type="entry name" value="PROKAR_LIPOPROTEIN"/>
    <property type="match status" value="1"/>
</dbReference>
<feature type="chain" id="PRO_5045154647" description="PDZ domain-containing protein" evidence="1">
    <location>
        <begin position="21"/>
        <end position="489"/>
    </location>
</feature>
<protein>
    <recommendedName>
        <fullName evidence="2">PDZ domain-containing protein</fullName>
    </recommendedName>
</protein>
<dbReference type="InterPro" id="IPR029045">
    <property type="entry name" value="ClpP/crotonase-like_dom_sf"/>
</dbReference>
<dbReference type="Pfam" id="PF03572">
    <property type="entry name" value="Peptidase_S41"/>
    <property type="match status" value="1"/>
</dbReference>
<proteinExistence type="predicted"/>
<evidence type="ECO:0000259" key="2">
    <source>
        <dbReference type="PROSITE" id="PS50106"/>
    </source>
</evidence>
<accession>A0ABN6KZL9</accession>
<dbReference type="PROSITE" id="PS50106">
    <property type="entry name" value="PDZ"/>
    <property type="match status" value="1"/>
</dbReference>
<dbReference type="SMART" id="SM00245">
    <property type="entry name" value="TSPc"/>
    <property type="match status" value="1"/>
</dbReference>
<feature type="domain" description="PDZ" evidence="2">
    <location>
        <begin position="106"/>
        <end position="192"/>
    </location>
</feature>
<sequence>MKKFIPFFILLLLLLITAQACQKDQDDTIVGSSSSIANLEVQNFIWKGLNQYYLWQTDVANLADNRFANQAALDAFLTNYKVPQDLFDALRVSPTIDRFSWMVDDYVTLEQSLQGISKNNGVEFGLSYKPNSTTEVFGYVRYIIPGSDASTKDIRRGEIFTAVNGTPLTTTNYQSLLFGTNDNYTLNMADYNGTTFSSNGKTVQLTKTTLSENPILIKNVITVGAKKIGYLMYNGFYADFDSQLNAAFGDFKTQGITDLVLDLRYNSGGSVRTATYLASMITGQFTGKVFAKQQWNTKINSYFETNDPNGLRNFFTDKIGSTPINSVNMSKVYILTTKSSASASELVINGLKPHINVVQIGDVTTGKNVGSVTLYDSPDFSATNRNPKHKYAMQPIVLKIVNSDGFGDYFNGLTPTHELKETISTFGVLGDVNEPLLKLAIAKITGTGKMTTQSTGTQFNFFRDSKSMNPFGNQMYLDKAPAGLQKALD</sequence>
<dbReference type="Gene3D" id="3.90.226.10">
    <property type="entry name" value="2-enoyl-CoA Hydratase, Chain A, domain 1"/>
    <property type="match status" value="1"/>
</dbReference>
<dbReference type="InterPro" id="IPR041613">
    <property type="entry name" value="Pept_S41_N"/>
</dbReference>
<dbReference type="SUPFAM" id="SSF50156">
    <property type="entry name" value="PDZ domain-like"/>
    <property type="match status" value="1"/>
</dbReference>